<protein>
    <submittedName>
        <fullName evidence="2">Uncharacterized protein</fullName>
    </submittedName>
</protein>
<feature type="transmembrane region" description="Helical" evidence="1">
    <location>
        <begin position="6"/>
        <end position="23"/>
    </location>
</feature>
<proteinExistence type="predicted"/>
<accession>A0ABS9CXW9</accession>
<evidence type="ECO:0000256" key="1">
    <source>
        <dbReference type="SAM" id="Phobius"/>
    </source>
</evidence>
<dbReference type="EMBL" id="JAKGAQ010000002">
    <property type="protein sequence ID" value="MCF2871021.1"/>
    <property type="molecule type" value="Genomic_DNA"/>
</dbReference>
<evidence type="ECO:0000313" key="2">
    <source>
        <dbReference type="EMBL" id="MCF2871021.1"/>
    </source>
</evidence>
<sequence length="105" mass="10862">MSGVSVAFVLIPCIAAVITAAVISDWRLAAAAFFGAVGMLFLAPTLPDGVRVFGSPVFSGVAIGAATLVAQLLWRPTVSTWSRMTAAMMVTFAVTFGHLISLGVF</sequence>
<feature type="transmembrane region" description="Helical" evidence="1">
    <location>
        <begin position="28"/>
        <end position="46"/>
    </location>
</feature>
<feature type="transmembrane region" description="Helical" evidence="1">
    <location>
        <begin position="86"/>
        <end position="104"/>
    </location>
</feature>
<gene>
    <name evidence="2" type="ORF">L0664_08080</name>
</gene>
<dbReference type="Proteomes" id="UP001200557">
    <property type="component" value="Unassembled WGS sequence"/>
</dbReference>
<name>A0ABS9CXW9_9RHOB</name>
<keyword evidence="1" id="KW-0472">Membrane</keyword>
<dbReference type="RefSeq" id="WP_235225144.1">
    <property type="nucleotide sequence ID" value="NZ_JAKGAQ010000002.1"/>
</dbReference>
<evidence type="ECO:0000313" key="3">
    <source>
        <dbReference type="Proteomes" id="UP001200557"/>
    </source>
</evidence>
<keyword evidence="1" id="KW-1133">Transmembrane helix</keyword>
<comment type="caution">
    <text evidence="2">The sequence shown here is derived from an EMBL/GenBank/DDBJ whole genome shotgun (WGS) entry which is preliminary data.</text>
</comment>
<keyword evidence="3" id="KW-1185">Reference proteome</keyword>
<feature type="transmembrane region" description="Helical" evidence="1">
    <location>
        <begin position="52"/>
        <end position="74"/>
    </location>
</feature>
<organism evidence="2 3">
    <name type="scientific">Octadecabacter dasysiphoniae</name>
    <dbReference type="NCBI Taxonomy" id="2909341"/>
    <lineage>
        <taxon>Bacteria</taxon>
        <taxon>Pseudomonadati</taxon>
        <taxon>Pseudomonadota</taxon>
        <taxon>Alphaproteobacteria</taxon>
        <taxon>Rhodobacterales</taxon>
        <taxon>Roseobacteraceae</taxon>
        <taxon>Octadecabacter</taxon>
    </lineage>
</organism>
<keyword evidence="1" id="KW-0812">Transmembrane</keyword>
<reference evidence="2 3" key="1">
    <citation type="submission" date="2022-01" db="EMBL/GenBank/DDBJ databases">
        <title>Octadecabacter sp. nov., isolated from a marine alga.</title>
        <authorList>
            <person name="Jin M.S."/>
            <person name="Kim H.M."/>
            <person name="Han D.M."/>
            <person name="Jung J.J."/>
            <person name="Jeon C.O."/>
        </authorList>
    </citation>
    <scope>NUCLEOTIDE SEQUENCE [LARGE SCALE GENOMIC DNA]</scope>
    <source>
        <strain evidence="2 3">G9-8</strain>
    </source>
</reference>